<gene>
    <name evidence="2" type="ORF">Sspor_35550</name>
</gene>
<keyword evidence="3" id="KW-1185">Reference proteome</keyword>
<evidence type="ECO:0000313" key="3">
    <source>
        <dbReference type="Proteomes" id="UP000608522"/>
    </source>
</evidence>
<dbReference type="Proteomes" id="UP000608522">
    <property type="component" value="Unassembled WGS sequence"/>
</dbReference>
<feature type="compositionally biased region" description="Basic and acidic residues" evidence="1">
    <location>
        <begin position="343"/>
        <end position="355"/>
    </location>
</feature>
<organism evidence="2 3">
    <name type="scientific">Streptomyces spororaveus</name>
    <dbReference type="NCBI Taxonomy" id="284039"/>
    <lineage>
        <taxon>Bacteria</taxon>
        <taxon>Bacillati</taxon>
        <taxon>Actinomycetota</taxon>
        <taxon>Actinomycetes</taxon>
        <taxon>Kitasatosporales</taxon>
        <taxon>Streptomycetaceae</taxon>
        <taxon>Streptomyces</taxon>
    </lineage>
</organism>
<feature type="compositionally biased region" description="Low complexity" evidence="1">
    <location>
        <begin position="326"/>
        <end position="342"/>
    </location>
</feature>
<protein>
    <recommendedName>
        <fullName evidence="4">AAA+ ATPase domain-containing protein</fullName>
    </recommendedName>
</protein>
<comment type="caution">
    <text evidence="2">The sequence shown here is derived from an EMBL/GenBank/DDBJ whole genome shotgun (WGS) entry which is preliminary data.</text>
</comment>
<reference evidence="3" key="1">
    <citation type="submission" date="2023-07" db="EMBL/GenBank/DDBJ databases">
        <title>Whole genome shotgun sequence of Streptomyces spororaveus NBRC 15456.</title>
        <authorList>
            <person name="Komaki H."/>
            <person name="Tamura T."/>
        </authorList>
    </citation>
    <scope>NUCLEOTIDE SEQUENCE [LARGE SCALE GENOMIC DNA]</scope>
    <source>
        <strain evidence="3">NBRC 15456</strain>
    </source>
</reference>
<proteinExistence type="predicted"/>
<dbReference type="RefSeq" id="WP_202199912.1">
    <property type="nucleotide sequence ID" value="NZ_BAAATO010000057.1"/>
</dbReference>
<sequence>MNSGADPGTDSSDGDYRVYNNFYGPQYHGRAHFGIATAAERPGRARATGLLDGDEIDALLRSYIRPDCFDDAARELSRTGIVVLTGPQGTGKRSGAVALLRETVGPSADYVVLSPDIGLDQLAERTFDAGVGYVVLDRTGTAATAGTTRTTRTTADAAGPSSDFDWRRVRDQLRRHRAHLVITTVHGVPGRAPKAVRHLPWQPPVLDKVVRARLVQARIPQETVDRAVAGIPPRCPIAVVADAAQRIAEGADPDQAWKEHSGSAPQAVQEWFGAEEERSLREIAEVTTLAFAPGIGRRAFESLQDLLERLLGPVYCTPEAASAAADGAAAPDATGQAAADGQDAQRRRARPVDRRRSLSRNALITTEMQIYGATTREVMVFADAELRRWVLHALWRDHPTEYWDAVRHWLEALVDADPDPALQLSIASGLTLLGHIAFDEVVQSYLDPWARGESGETGQTLAVYVLWYMCLEETQAAAALTLARTWAQSTHPTLRGTALFAFSGQLGVTFPTDAVKWLWSVLRTGVLEKWEQREHGLRAWAQLFLTLVDCQEDAGIVLDALAHRIGKEQRTRSAAYSATGLLVLETTLWVFTATERLSGRPAVARYVADRPEDADVVAELWAAILCYRPLRRNALSALLVMVRGLPAVTSDPTAAAARLGRALAAALPQVEHPLLTSELGRLAVSRPTRATGPDCVATLLGALNSAKDTHPR</sequence>
<name>A0ABQ3TC53_9ACTN</name>
<evidence type="ECO:0000256" key="1">
    <source>
        <dbReference type="SAM" id="MobiDB-lite"/>
    </source>
</evidence>
<dbReference type="EMBL" id="BNED01000005">
    <property type="protein sequence ID" value="GHI77994.1"/>
    <property type="molecule type" value="Genomic_DNA"/>
</dbReference>
<evidence type="ECO:0000313" key="2">
    <source>
        <dbReference type="EMBL" id="GHI77994.1"/>
    </source>
</evidence>
<feature type="region of interest" description="Disordered" evidence="1">
    <location>
        <begin position="326"/>
        <end position="355"/>
    </location>
</feature>
<accession>A0ABQ3TC53</accession>
<evidence type="ECO:0008006" key="4">
    <source>
        <dbReference type="Google" id="ProtNLM"/>
    </source>
</evidence>